<dbReference type="EMBL" id="KZ503485">
    <property type="protein sequence ID" value="PKU63512.1"/>
    <property type="molecule type" value="Genomic_DNA"/>
</dbReference>
<accession>A0A2I0VJC1</accession>
<organism evidence="1 2">
    <name type="scientific">Dendrobium catenatum</name>
    <dbReference type="NCBI Taxonomy" id="906689"/>
    <lineage>
        <taxon>Eukaryota</taxon>
        <taxon>Viridiplantae</taxon>
        <taxon>Streptophyta</taxon>
        <taxon>Embryophyta</taxon>
        <taxon>Tracheophyta</taxon>
        <taxon>Spermatophyta</taxon>
        <taxon>Magnoliopsida</taxon>
        <taxon>Liliopsida</taxon>
        <taxon>Asparagales</taxon>
        <taxon>Orchidaceae</taxon>
        <taxon>Epidendroideae</taxon>
        <taxon>Malaxideae</taxon>
        <taxon>Dendrobiinae</taxon>
        <taxon>Dendrobium</taxon>
    </lineage>
</organism>
<protein>
    <submittedName>
        <fullName evidence="1">PHD finger protein</fullName>
    </submittedName>
</protein>
<gene>
    <name evidence="1" type="ORF">MA16_Dca022430</name>
</gene>
<sequence length="168" mass="18356">MVVNGRPVKRAKRRITADLYDFFSFPSDAATGDLDGPFRSNVQVFLSRHARLLPPPSILPPSPPPPAGHLLTWRVGFGLGDATAGDGEEPLSPASSAAMATVELDVVEEDVARSKSVYCDQCRVVGWSCHPVCRKRYHFIIRNNANPLSSSHQKCLCCGALLQRLDSR</sequence>
<dbReference type="AlphaFoldDB" id="A0A2I0VJC1"/>
<evidence type="ECO:0000313" key="1">
    <source>
        <dbReference type="EMBL" id="PKU63512.1"/>
    </source>
</evidence>
<dbReference type="PANTHER" id="PTHR46201">
    <property type="entry name" value="PHD FINGER PROTEIN MALE MEIOCYTE DEATH 1-RELATED"/>
    <property type="match status" value="1"/>
</dbReference>
<reference evidence="1 2" key="2">
    <citation type="journal article" date="2017" name="Nature">
        <title>The Apostasia genome and the evolution of orchids.</title>
        <authorList>
            <person name="Zhang G.Q."/>
            <person name="Liu K.W."/>
            <person name="Li Z."/>
            <person name="Lohaus R."/>
            <person name="Hsiao Y.Y."/>
            <person name="Niu S.C."/>
            <person name="Wang J.Y."/>
            <person name="Lin Y.C."/>
            <person name="Xu Q."/>
            <person name="Chen L.J."/>
            <person name="Yoshida K."/>
            <person name="Fujiwara S."/>
            <person name="Wang Z.W."/>
            <person name="Zhang Y.Q."/>
            <person name="Mitsuda N."/>
            <person name="Wang M."/>
            <person name="Liu G.H."/>
            <person name="Pecoraro L."/>
            <person name="Huang H.X."/>
            <person name="Xiao X.J."/>
            <person name="Lin M."/>
            <person name="Wu X.Y."/>
            <person name="Wu W.L."/>
            <person name="Chen Y.Y."/>
            <person name="Chang S.B."/>
            <person name="Sakamoto S."/>
            <person name="Ohme-Takagi M."/>
            <person name="Yagi M."/>
            <person name="Zeng S.J."/>
            <person name="Shen C.Y."/>
            <person name="Yeh C.M."/>
            <person name="Luo Y.B."/>
            <person name="Tsai W.C."/>
            <person name="Van de Peer Y."/>
            <person name="Liu Z.J."/>
        </authorList>
    </citation>
    <scope>NUCLEOTIDE SEQUENCE [LARGE SCALE GENOMIC DNA]</scope>
    <source>
        <tissue evidence="1">The whole plant</tissue>
    </source>
</reference>
<dbReference type="STRING" id="906689.A0A2I0VJC1"/>
<dbReference type="Proteomes" id="UP000233837">
    <property type="component" value="Unassembled WGS sequence"/>
</dbReference>
<evidence type="ECO:0000313" key="2">
    <source>
        <dbReference type="Proteomes" id="UP000233837"/>
    </source>
</evidence>
<reference evidence="1 2" key="1">
    <citation type="journal article" date="2016" name="Sci. Rep.">
        <title>The Dendrobium catenatum Lindl. genome sequence provides insights into polysaccharide synthase, floral development and adaptive evolution.</title>
        <authorList>
            <person name="Zhang G.Q."/>
            <person name="Xu Q."/>
            <person name="Bian C."/>
            <person name="Tsai W.C."/>
            <person name="Yeh C.M."/>
            <person name="Liu K.W."/>
            <person name="Yoshida K."/>
            <person name="Zhang L.S."/>
            <person name="Chang S.B."/>
            <person name="Chen F."/>
            <person name="Shi Y."/>
            <person name="Su Y.Y."/>
            <person name="Zhang Y.Q."/>
            <person name="Chen L.J."/>
            <person name="Yin Y."/>
            <person name="Lin M."/>
            <person name="Huang H."/>
            <person name="Deng H."/>
            <person name="Wang Z.W."/>
            <person name="Zhu S.L."/>
            <person name="Zhao X."/>
            <person name="Deng C."/>
            <person name="Niu S.C."/>
            <person name="Huang J."/>
            <person name="Wang M."/>
            <person name="Liu G.H."/>
            <person name="Yang H.J."/>
            <person name="Xiao X.J."/>
            <person name="Hsiao Y.Y."/>
            <person name="Wu W.L."/>
            <person name="Chen Y.Y."/>
            <person name="Mitsuda N."/>
            <person name="Ohme-Takagi M."/>
            <person name="Luo Y.B."/>
            <person name="Van de Peer Y."/>
            <person name="Liu Z.J."/>
        </authorList>
    </citation>
    <scope>NUCLEOTIDE SEQUENCE [LARGE SCALE GENOMIC DNA]</scope>
    <source>
        <tissue evidence="1">The whole plant</tissue>
    </source>
</reference>
<dbReference type="PANTHER" id="PTHR46201:SF3">
    <property type="entry name" value="OS01G0877500 PROTEIN"/>
    <property type="match status" value="1"/>
</dbReference>
<keyword evidence="2" id="KW-1185">Reference proteome</keyword>
<proteinExistence type="predicted"/>
<name>A0A2I0VJC1_9ASPA</name>